<feature type="transmembrane region" description="Helical" evidence="8">
    <location>
        <begin position="207"/>
        <end position="227"/>
    </location>
</feature>
<sequence>MQTDAPKTPQATPASPSEWLPLAAGFALLAVALRLLALAFDRTDLFVDEVQYWFWGQNLDFGYYSKPPLIGWLIRAVTDLVGSDAAFWVRMPGAVLHGVTALLLGAVAARLAGRRAALWTVGLYLSLPFVALGSVMISTDTVMAPAYAAALLFFFRTAETRQMRDALATGIFAGLAFMAKYAAIYFLAGAAMVMLSQPQFRPGWRNLTLMLAGFAAVISPNVMWNLSHDLTTVAHTMDNAGWVRHGAAFDFGSMAEFVLSQFGVFGPVTMAALILAYLRPLRGAGGMRPALVLFSIPALLVVTVQALLDKAYANWAIASYFAGVILAVTVLPPLWRKIALVINLALSALLPLIIVLAPWPELNGRPLAERYLGRHALSESILDLAEREGLPVVTGNRDIIADLFYIGRDRGVALYALPETGRASSYYAQNRALPSGQEGDVLVIWAGEPVPCKDLIPLEGLVLTGVYSRSALHAGRVSAQCLFD</sequence>
<dbReference type="GO" id="GO:0005886">
    <property type="term" value="C:plasma membrane"/>
    <property type="evidence" value="ECO:0007669"/>
    <property type="project" value="UniProtKB-SubCell"/>
</dbReference>
<dbReference type="AlphaFoldDB" id="A0A1I3WG25"/>
<evidence type="ECO:0000259" key="9">
    <source>
        <dbReference type="Pfam" id="PF13231"/>
    </source>
</evidence>
<dbReference type="PANTHER" id="PTHR33908:SF11">
    <property type="entry name" value="MEMBRANE PROTEIN"/>
    <property type="match status" value="1"/>
</dbReference>
<keyword evidence="11" id="KW-1185">Reference proteome</keyword>
<evidence type="ECO:0000256" key="8">
    <source>
        <dbReference type="SAM" id="Phobius"/>
    </source>
</evidence>
<feature type="transmembrane region" description="Helical" evidence="8">
    <location>
        <begin position="290"/>
        <end position="308"/>
    </location>
</feature>
<dbReference type="InterPro" id="IPR038731">
    <property type="entry name" value="RgtA/B/C-like"/>
</dbReference>
<keyword evidence="5 8" id="KW-0812">Transmembrane</keyword>
<evidence type="ECO:0000256" key="2">
    <source>
        <dbReference type="ARBA" id="ARBA00022475"/>
    </source>
</evidence>
<accession>A0A1I3WG25</accession>
<feature type="domain" description="Glycosyltransferase RgtA/B/C/D-like" evidence="9">
    <location>
        <begin position="65"/>
        <end position="224"/>
    </location>
</feature>
<dbReference type="EMBL" id="FORH01000008">
    <property type="protein sequence ID" value="SFK06123.1"/>
    <property type="molecule type" value="Genomic_DNA"/>
</dbReference>
<evidence type="ECO:0000313" key="10">
    <source>
        <dbReference type="EMBL" id="SFK06123.1"/>
    </source>
</evidence>
<evidence type="ECO:0000313" key="11">
    <source>
        <dbReference type="Proteomes" id="UP000199630"/>
    </source>
</evidence>
<dbReference type="Pfam" id="PF13231">
    <property type="entry name" value="PMT_2"/>
    <property type="match status" value="1"/>
</dbReference>
<reference evidence="11" key="1">
    <citation type="submission" date="2016-10" db="EMBL/GenBank/DDBJ databases">
        <authorList>
            <person name="Varghese N."/>
            <person name="Submissions S."/>
        </authorList>
    </citation>
    <scope>NUCLEOTIDE SEQUENCE [LARGE SCALE GENOMIC DNA]</scope>
    <source>
        <strain evidence="11">DSM 26471</strain>
    </source>
</reference>
<keyword evidence="3 10" id="KW-0328">Glycosyltransferase</keyword>
<dbReference type="RefSeq" id="WP_090062214.1">
    <property type="nucleotide sequence ID" value="NZ_FORH01000008.1"/>
</dbReference>
<keyword evidence="7 8" id="KW-0472">Membrane</keyword>
<dbReference type="PANTHER" id="PTHR33908">
    <property type="entry name" value="MANNOSYLTRANSFERASE YKCB-RELATED"/>
    <property type="match status" value="1"/>
</dbReference>
<evidence type="ECO:0000256" key="7">
    <source>
        <dbReference type="ARBA" id="ARBA00023136"/>
    </source>
</evidence>
<feature type="transmembrane region" description="Helical" evidence="8">
    <location>
        <begin position="338"/>
        <end position="359"/>
    </location>
</feature>
<comment type="subcellular location">
    <subcellularLocation>
        <location evidence="1">Cell membrane</location>
        <topology evidence="1">Multi-pass membrane protein</topology>
    </subcellularLocation>
</comment>
<evidence type="ECO:0000256" key="3">
    <source>
        <dbReference type="ARBA" id="ARBA00022676"/>
    </source>
</evidence>
<dbReference type="GO" id="GO:0016763">
    <property type="term" value="F:pentosyltransferase activity"/>
    <property type="evidence" value="ECO:0007669"/>
    <property type="project" value="TreeGrafter"/>
</dbReference>
<keyword evidence="2" id="KW-1003">Cell membrane</keyword>
<organism evidence="10 11">
    <name type="scientific">Celeribacter neptunius</name>
    <dbReference type="NCBI Taxonomy" id="588602"/>
    <lineage>
        <taxon>Bacteria</taxon>
        <taxon>Pseudomonadati</taxon>
        <taxon>Pseudomonadota</taxon>
        <taxon>Alphaproteobacteria</taxon>
        <taxon>Rhodobacterales</taxon>
        <taxon>Roseobacteraceae</taxon>
        <taxon>Celeribacter</taxon>
    </lineage>
</organism>
<evidence type="ECO:0000256" key="6">
    <source>
        <dbReference type="ARBA" id="ARBA00022989"/>
    </source>
</evidence>
<dbReference type="OrthoDB" id="9811222at2"/>
<protein>
    <submittedName>
        <fullName evidence="10">Dolichyl-phosphate-mannose-protein mannosyltransferase</fullName>
    </submittedName>
</protein>
<keyword evidence="4 10" id="KW-0808">Transferase</keyword>
<name>A0A1I3WG25_9RHOB</name>
<feature type="transmembrane region" description="Helical" evidence="8">
    <location>
        <begin position="171"/>
        <end position="195"/>
    </location>
</feature>
<keyword evidence="6 8" id="KW-1133">Transmembrane helix</keyword>
<feature type="transmembrane region" description="Helical" evidence="8">
    <location>
        <begin position="20"/>
        <end position="40"/>
    </location>
</feature>
<evidence type="ECO:0000256" key="4">
    <source>
        <dbReference type="ARBA" id="ARBA00022679"/>
    </source>
</evidence>
<gene>
    <name evidence="10" type="ORF">SAMN04487991_3719</name>
</gene>
<feature type="transmembrane region" description="Helical" evidence="8">
    <location>
        <begin position="116"/>
        <end position="137"/>
    </location>
</feature>
<feature type="transmembrane region" description="Helical" evidence="8">
    <location>
        <begin position="87"/>
        <end position="109"/>
    </location>
</feature>
<feature type="transmembrane region" description="Helical" evidence="8">
    <location>
        <begin position="314"/>
        <end position="331"/>
    </location>
</feature>
<dbReference type="STRING" id="588602.SAMN04487991_3719"/>
<dbReference type="Proteomes" id="UP000199630">
    <property type="component" value="Unassembled WGS sequence"/>
</dbReference>
<evidence type="ECO:0000256" key="5">
    <source>
        <dbReference type="ARBA" id="ARBA00022692"/>
    </source>
</evidence>
<dbReference type="InterPro" id="IPR050297">
    <property type="entry name" value="LipidA_mod_glycosyltrf_83"/>
</dbReference>
<proteinExistence type="predicted"/>
<feature type="transmembrane region" description="Helical" evidence="8">
    <location>
        <begin position="258"/>
        <end position="278"/>
    </location>
</feature>
<dbReference type="GO" id="GO:0009103">
    <property type="term" value="P:lipopolysaccharide biosynthetic process"/>
    <property type="evidence" value="ECO:0007669"/>
    <property type="project" value="UniProtKB-ARBA"/>
</dbReference>
<evidence type="ECO:0000256" key="1">
    <source>
        <dbReference type="ARBA" id="ARBA00004651"/>
    </source>
</evidence>